<evidence type="ECO:0000256" key="1">
    <source>
        <dbReference type="ARBA" id="ARBA00023015"/>
    </source>
</evidence>
<dbReference type="EMBL" id="WCTY01000004">
    <property type="protein sequence ID" value="KAB4187063.1"/>
    <property type="molecule type" value="Genomic_DNA"/>
</dbReference>
<evidence type="ECO:0000256" key="3">
    <source>
        <dbReference type="ARBA" id="ARBA00023163"/>
    </source>
</evidence>
<dbReference type="SUPFAM" id="SSF46689">
    <property type="entry name" value="Homeodomain-like"/>
    <property type="match status" value="1"/>
</dbReference>
<dbReference type="PROSITE" id="PS01124">
    <property type="entry name" value="HTH_ARAC_FAMILY_2"/>
    <property type="match status" value="1"/>
</dbReference>
<keyword evidence="1" id="KW-0805">Transcription regulation</keyword>
<feature type="domain" description="HTH araC/xylS-type" evidence="4">
    <location>
        <begin position="1"/>
        <end position="96"/>
    </location>
</feature>
<reference evidence="6" key="2">
    <citation type="journal article" date="2018" name="BMC Genomics">
        <title>Whole genome sequencing and function prediction of 133 gut anaerobes isolated from chicken caecum in pure cultures.</title>
        <authorList>
            <person name="Medvecky M."/>
            <person name="Cejkova D."/>
            <person name="Polansky O."/>
            <person name="Karasova D."/>
            <person name="Kubasova T."/>
            <person name="Cizek A."/>
            <person name="Rychlik I."/>
        </authorList>
    </citation>
    <scope>NUCLEOTIDE SEQUENCE</scope>
    <source>
        <strain evidence="6">An67</strain>
    </source>
</reference>
<reference evidence="5 8" key="3">
    <citation type="journal article" date="2019" name="Nat. Med.">
        <title>A library of human gut bacterial isolates paired with longitudinal multiomics data enables mechanistic microbiome research.</title>
        <authorList>
            <person name="Poyet M."/>
            <person name="Groussin M."/>
            <person name="Gibbons S.M."/>
            <person name="Avila-Pacheco J."/>
            <person name="Jiang X."/>
            <person name="Kearney S.M."/>
            <person name="Perrotta A.R."/>
            <person name="Berdy B."/>
            <person name="Zhao S."/>
            <person name="Lieberman T.D."/>
            <person name="Swanson P.K."/>
            <person name="Smith M."/>
            <person name="Roesemann S."/>
            <person name="Alexander J.E."/>
            <person name="Rich S.A."/>
            <person name="Livny J."/>
            <person name="Vlamakis H."/>
            <person name="Clish C."/>
            <person name="Bullock K."/>
            <person name="Deik A."/>
            <person name="Scott J."/>
            <person name="Pierce K.A."/>
            <person name="Xavier R.J."/>
            <person name="Alm E.J."/>
        </authorList>
    </citation>
    <scope>NUCLEOTIDE SEQUENCE [LARGE SCALE GENOMIC DNA]</scope>
    <source>
        <strain evidence="5 8">BIOML-A19</strain>
    </source>
</reference>
<dbReference type="AlphaFoldDB" id="A0A1Y3V987"/>
<dbReference type="SMART" id="SM00342">
    <property type="entry name" value="HTH_ARAC"/>
    <property type="match status" value="1"/>
</dbReference>
<dbReference type="PANTHER" id="PTHR43280">
    <property type="entry name" value="ARAC-FAMILY TRANSCRIPTIONAL REGULATOR"/>
    <property type="match status" value="1"/>
</dbReference>
<accession>A0A1Y3V987</accession>
<evidence type="ECO:0000256" key="2">
    <source>
        <dbReference type="ARBA" id="ARBA00023125"/>
    </source>
</evidence>
<dbReference type="GO" id="GO:0003700">
    <property type="term" value="F:DNA-binding transcription factor activity"/>
    <property type="evidence" value="ECO:0007669"/>
    <property type="project" value="InterPro"/>
</dbReference>
<comment type="caution">
    <text evidence="6">The sequence shown here is derived from an EMBL/GenBank/DDBJ whole genome shotgun (WGS) entry which is preliminary data.</text>
</comment>
<reference evidence="7" key="1">
    <citation type="submission" date="2017-04" db="EMBL/GenBank/DDBJ databases">
        <title>Function of individual gut microbiota members based on whole genome sequencing of pure cultures obtained from chicken caecum.</title>
        <authorList>
            <person name="Medvecky M."/>
            <person name="Cejkova D."/>
            <person name="Polansky O."/>
            <person name="Karasova D."/>
            <person name="Kubasova T."/>
            <person name="Cizek A."/>
            <person name="Rychlik I."/>
        </authorList>
    </citation>
    <scope>NUCLEOTIDE SEQUENCE [LARGE SCALE GENOMIC DNA]</scope>
    <source>
        <strain evidence="7">An67</strain>
    </source>
</reference>
<protein>
    <submittedName>
        <fullName evidence="5">AraC family transcriptional regulator</fullName>
    </submittedName>
</protein>
<dbReference type="Proteomes" id="UP000487221">
    <property type="component" value="Unassembled WGS sequence"/>
</dbReference>
<keyword evidence="2" id="KW-0238">DNA-binding</keyword>
<keyword evidence="3" id="KW-0804">Transcription</keyword>
<dbReference type="RefSeq" id="WP_087332598.1">
    <property type="nucleotide sequence ID" value="NZ_NFHS01000003.1"/>
</dbReference>
<sequence length="96" mass="11351">MSLLVKHCHETREAAFYAQQLCITTDYLYKTGNKVQHQMLKEIVDNFTVNEIKQYLSDTDLSVKDIAREFNFENPSYLARFLRRMTGPSPLEFRNK</sequence>
<evidence type="ECO:0000313" key="5">
    <source>
        <dbReference type="EMBL" id="KAB4187063.1"/>
    </source>
</evidence>
<dbReference type="Gene3D" id="1.10.10.60">
    <property type="entry name" value="Homeodomain-like"/>
    <property type="match status" value="1"/>
</dbReference>
<evidence type="ECO:0000313" key="8">
    <source>
        <dbReference type="Proteomes" id="UP000487221"/>
    </source>
</evidence>
<dbReference type="PANTHER" id="PTHR43280:SF32">
    <property type="entry name" value="TRANSCRIPTIONAL REGULATORY PROTEIN"/>
    <property type="match status" value="1"/>
</dbReference>
<dbReference type="Pfam" id="PF12833">
    <property type="entry name" value="HTH_18"/>
    <property type="match status" value="1"/>
</dbReference>
<proteinExistence type="predicted"/>
<organism evidence="6 7">
    <name type="scientific">Bacteroides uniformis</name>
    <dbReference type="NCBI Taxonomy" id="820"/>
    <lineage>
        <taxon>Bacteria</taxon>
        <taxon>Pseudomonadati</taxon>
        <taxon>Bacteroidota</taxon>
        <taxon>Bacteroidia</taxon>
        <taxon>Bacteroidales</taxon>
        <taxon>Bacteroidaceae</taxon>
        <taxon>Bacteroides</taxon>
    </lineage>
</organism>
<dbReference type="InterPro" id="IPR018060">
    <property type="entry name" value="HTH_AraC"/>
</dbReference>
<evidence type="ECO:0000313" key="6">
    <source>
        <dbReference type="EMBL" id="OUN55727.1"/>
    </source>
</evidence>
<evidence type="ECO:0000259" key="4">
    <source>
        <dbReference type="PROSITE" id="PS01124"/>
    </source>
</evidence>
<dbReference type="InterPro" id="IPR009057">
    <property type="entry name" value="Homeodomain-like_sf"/>
</dbReference>
<evidence type="ECO:0000313" key="7">
    <source>
        <dbReference type="Proteomes" id="UP000196329"/>
    </source>
</evidence>
<dbReference type="Proteomes" id="UP000196329">
    <property type="component" value="Unassembled WGS sequence"/>
</dbReference>
<dbReference type="EMBL" id="NFHS01000003">
    <property type="protein sequence ID" value="OUN55727.1"/>
    <property type="molecule type" value="Genomic_DNA"/>
</dbReference>
<dbReference type="GO" id="GO:0043565">
    <property type="term" value="F:sequence-specific DNA binding"/>
    <property type="evidence" value="ECO:0007669"/>
    <property type="project" value="InterPro"/>
</dbReference>
<gene>
    <name evidence="6" type="ORF">B5G17_08550</name>
    <name evidence="5" type="ORF">GAQ44_03205</name>
</gene>
<name>A0A1Y3V987_BACUN</name>